<feature type="region of interest" description="Disordered" evidence="1">
    <location>
        <begin position="363"/>
        <end position="382"/>
    </location>
</feature>
<dbReference type="Proteomes" id="UP000039865">
    <property type="component" value="Unassembled WGS sequence"/>
</dbReference>
<feature type="region of interest" description="Disordered" evidence="1">
    <location>
        <begin position="22"/>
        <end position="46"/>
    </location>
</feature>
<evidence type="ECO:0000313" key="2">
    <source>
        <dbReference type="EMBL" id="CDW79412.1"/>
    </source>
</evidence>
<evidence type="ECO:0000313" key="3">
    <source>
        <dbReference type="Proteomes" id="UP000039865"/>
    </source>
</evidence>
<reference evidence="2 3" key="1">
    <citation type="submission" date="2014-06" db="EMBL/GenBank/DDBJ databases">
        <authorList>
            <person name="Swart Estienne"/>
        </authorList>
    </citation>
    <scope>NUCLEOTIDE SEQUENCE [LARGE SCALE GENOMIC DNA]</scope>
    <source>
        <strain evidence="2 3">130c</strain>
    </source>
</reference>
<feature type="region of interest" description="Disordered" evidence="1">
    <location>
        <begin position="594"/>
        <end position="651"/>
    </location>
</feature>
<sequence length="742" mass="85503">MPHIEMLHDLVQFRIIPFKDQKTVTPNPDSNNKMIEKNKSRNDLKSNQFLPKSNICKASFVLPDKDKADKKFKAQQQQNLETSETIQQNDSFVSNQHRKQKRQENKNLNKILGLLNLQKNPPTIQSEKVKIIDDADEEEGNNGSFFMTEQNNGNSYRNNLDYQILSKTAVKDSLGLTIKKRQDQKIISWKVDKTPNKKGYLDHLMAQKKFMEQVGPGSYNLNQSTQILPIPKSTKQINNFSQNMSMLDELISLKNDAIKLKDQFQSQADFNYGDQSQRSKSNLNVIGVRQQYLGQEMEYSSPIYSSFNNLKTHNQSRISEYTKQKPQADRLSFIDKNSIQMTNLGPGSYQVTSDFGVGIQSNNKSPRKMVHPSRPHRTQSSPTNQLMQADRFKYQKIQLENSRNMPGPGQYSYQQNQSSQIVIQGTIENSNQNQTFDNHKLGNPNYPSFGTRQARELQLVKKGIQEVPGPGQYQMYFNVDDLLQKCDDKELVGAIMQNMQERRPNKVFSTKEPRIAVFQENKIMKVEGLEKYYSQEQNTFTEQQLKLQQKKLEKLVYQLKKEYPNQRNAAVIQGKQAQQQKDIKDYSSSMSQLESSFIKGQKSHNTESVQSFSKNNTTNNLQSSTNKTPYKHRPQPSAVFQSSTKRGLDPVQNITSNTITNNERFTVHHADFVERDSNTFMTNYGTDSASSAWDKKSFNLKYNKQARQNLGFDRRNRSVLDNIKPKQNTSTQYDAMNMSAMQ</sequence>
<feature type="compositionally biased region" description="Basic and acidic residues" evidence="1">
    <location>
        <begin position="34"/>
        <end position="44"/>
    </location>
</feature>
<gene>
    <name evidence="2" type="primary">Contig5562.g5949</name>
    <name evidence="2" type="ORF">STYLEM_8400</name>
</gene>
<feature type="region of interest" description="Disordered" evidence="1">
    <location>
        <begin position="76"/>
        <end position="103"/>
    </location>
</feature>
<feature type="compositionally biased region" description="Low complexity" evidence="1">
    <location>
        <begin position="613"/>
        <end position="628"/>
    </location>
</feature>
<feature type="compositionally biased region" description="Polar residues" evidence="1">
    <location>
        <begin position="79"/>
        <end position="95"/>
    </location>
</feature>
<feature type="compositionally biased region" description="Basic residues" evidence="1">
    <location>
        <begin position="365"/>
        <end position="377"/>
    </location>
</feature>
<keyword evidence="3" id="KW-1185">Reference proteome</keyword>
<dbReference type="AlphaFoldDB" id="A0A078AD02"/>
<dbReference type="InParanoid" id="A0A078AD02"/>
<accession>A0A078AD02</accession>
<dbReference type="EMBL" id="CCKQ01007976">
    <property type="protein sequence ID" value="CDW79412.1"/>
    <property type="molecule type" value="Genomic_DNA"/>
</dbReference>
<protein>
    <submittedName>
        <fullName evidence="2">Uncharacterized protein</fullName>
    </submittedName>
</protein>
<evidence type="ECO:0000256" key="1">
    <source>
        <dbReference type="SAM" id="MobiDB-lite"/>
    </source>
</evidence>
<feature type="compositionally biased region" description="Polar residues" evidence="1">
    <location>
        <begin position="23"/>
        <end position="33"/>
    </location>
</feature>
<name>A0A078AD02_STYLE</name>
<proteinExistence type="predicted"/>
<organism evidence="2 3">
    <name type="scientific">Stylonychia lemnae</name>
    <name type="common">Ciliate</name>
    <dbReference type="NCBI Taxonomy" id="5949"/>
    <lineage>
        <taxon>Eukaryota</taxon>
        <taxon>Sar</taxon>
        <taxon>Alveolata</taxon>
        <taxon>Ciliophora</taxon>
        <taxon>Intramacronucleata</taxon>
        <taxon>Spirotrichea</taxon>
        <taxon>Stichotrichia</taxon>
        <taxon>Sporadotrichida</taxon>
        <taxon>Oxytrichidae</taxon>
        <taxon>Stylonychinae</taxon>
        <taxon>Stylonychia</taxon>
    </lineage>
</organism>